<accession>A0A9D4LLR2</accession>
<sequence>MVQLGGRDTWLDNGPTQRKRHLVLQWSNSKEDIFGWTMVQLSGRDKLVGQWSNSRVDIFCRTMVQLRGRATQR</sequence>
<keyword evidence="2" id="KW-1185">Reference proteome</keyword>
<dbReference type="AlphaFoldDB" id="A0A9D4LLR2"/>
<reference evidence="1" key="2">
    <citation type="submission" date="2020-11" db="EMBL/GenBank/DDBJ databases">
        <authorList>
            <person name="McCartney M.A."/>
            <person name="Auch B."/>
            <person name="Kono T."/>
            <person name="Mallez S."/>
            <person name="Becker A."/>
            <person name="Gohl D.M."/>
            <person name="Silverstein K.A.T."/>
            <person name="Koren S."/>
            <person name="Bechman K.B."/>
            <person name="Herman A."/>
            <person name="Abrahante J.E."/>
            <person name="Garbe J."/>
        </authorList>
    </citation>
    <scope>NUCLEOTIDE SEQUENCE</scope>
    <source>
        <strain evidence="1">Duluth1</strain>
        <tissue evidence="1">Whole animal</tissue>
    </source>
</reference>
<organism evidence="1 2">
    <name type="scientific">Dreissena polymorpha</name>
    <name type="common">Zebra mussel</name>
    <name type="synonym">Mytilus polymorpha</name>
    <dbReference type="NCBI Taxonomy" id="45954"/>
    <lineage>
        <taxon>Eukaryota</taxon>
        <taxon>Metazoa</taxon>
        <taxon>Spiralia</taxon>
        <taxon>Lophotrochozoa</taxon>
        <taxon>Mollusca</taxon>
        <taxon>Bivalvia</taxon>
        <taxon>Autobranchia</taxon>
        <taxon>Heteroconchia</taxon>
        <taxon>Euheterodonta</taxon>
        <taxon>Imparidentia</taxon>
        <taxon>Neoheterodontei</taxon>
        <taxon>Myida</taxon>
        <taxon>Dreissenoidea</taxon>
        <taxon>Dreissenidae</taxon>
        <taxon>Dreissena</taxon>
    </lineage>
</organism>
<dbReference type="Proteomes" id="UP000828390">
    <property type="component" value="Unassembled WGS sequence"/>
</dbReference>
<evidence type="ECO:0000313" key="2">
    <source>
        <dbReference type="Proteomes" id="UP000828390"/>
    </source>
</evidence>
<dbReference type="EMBL" id="JAIWYP010000003">
    <property type="protein sequence ID" value="KAH3859953.1"/>
    <property type="molecule type" value="Genomic_DNA"/>
</dbReference>
<evidence type="ECO:0000313" key="1">
    <source>
        <dbReference type="EMBL" id="KAH3859953.1"/>
    </source>
</evidence>
<gene>
    <name evidence="1" type="ORF">DPMN_102774</name>
</gene>
<reference evidence="1" key="1">
    <citation type="journal article" date="2019" name="bioRxiv">
        <title>The Genome of the Zebra Mussel, Dreissena polymorpha: A Resource for Invasive Species Research.</title>
        <authorList>
            <person name="McCartney M.A."/>
            <person name="Auch B."/>
            <person name="Kono T."/>
            <person name="Mallez S."/>
            <person name="Zhang Y."/>
            <person name="Obille A."/>
            <person name="Becker A."/>
            <person name="Abrahante J.E."/>
            <person name="Garbe J."/>
            <person name="Badalamenti J.P."/>
            <person name="Herman A."/>
            <person name="Mangelson H."/>
            <person name="Liachko I."/>
            <person name="Sullivan S."/>
            <person name="Sone E.D."/>
            <person name="Koren S."/>
            <person name="Silverstein K.A.T."/>
            <person name="Beckman K.B."/>
            <person name="Gohl D.M."/>
        </authorList>
    </citation>
    <scope>NUCLEOTIDE SEQUENCE</scope>
    <source>
        <strain evidence="1">Duluth1</strain>
        <tissue evidence="1">Whole animal</tissue>
    </source>
</reference>
<name>A0A9D4LLR2_DREPO</name>
<comment type="caution">
    <text evidence="1">The sequence shown here is derived from an EMBL/GenBank/DDBJ whole genome shotgun (WGS) entry which is preliminary data.</text>
</comment>
<proteinExistence type="predicted"/>
<protein>
    <submittedName>
        <fullName evidence="1">Uncharacterized protein</fullName>
    </submittedName>
</protein>